<dbReference type="EMBL" id="WFLM01000003">
    <property type="protein sequence ID" value="KAB8039154.1"/>
    <property type="molecule type" value="Genomic_DNA"/>
</dbReference>
<comment type="caution">
    <text evidence="1">The sequence shown here is derived from an EMBL/GenBank/DDBJ whole genome shotgun (WGS) entry which is preliminary data.</text>
</comment>
<gene>
    <name evidence="1" type="ORF">GCL60_09875</name>
</gene>
<protein>
    <submittedName>
        <fullName evidence="1">Uncharacterized protein</fullName>
    </submittedName>
</protein>
<name>A0A6N6VVB2_9BACT</name>
<dbReference type="RefSeq" id="WP_153420553.1">
    <property type="nucleotide sequence ID" value="NZ_WFLM01000003.1"/>
</dbReference>
<accession>A0A6N6VVB2</accession>
<reference evidence="1 2" key="1">
    <citation type="submission" date="2019-10" db="EMBL/GenBank/DDBJ databases">
        <title>New species of Slilvanegrellaceae.</title>
        <authorList>
            <person name="Pitt A."/>
            <person name="Hahn M.W."/>
        </authorList>
    </citation>
    <scope>NUCLEOTIDE SEQUENCE [LARGE SCALE GENOMIC DNA]</scope>
    <source>
        <strain evidence="1 2">SP-Ram-0.45-NSY-1</strain>
    </source>
</reference>
<organism evidence="1 2">
    <name type="scientific">Silvanigrella paludirubra</name>
    <dbReference type="NCBI Taxonomy" id="2499159"/>
    <lineage>
        <taxon>Bacteria</taxon>
        <taxon>Pseudomonadati</taxon>
        <taxon>Bdellovibrionota</taxon>
        <taxon>Oligoflexia</taxon>
        <taxon>Silvanigrellales</taxon>
        <taxon>Silvanigrellaceae</taxon>
        <taxon>Silvanigrella</taxon>
    </lineage>
</organism>
<sequence length="64" mass="7646">MSNNTDSIEYEKELLVLEKRLLKCLKNGEDNVDEIMNLLCTRYPNEWKPLSKEELEEYKISHTN</sequence>
<dbReference type="AlphaFoldDB" id="A0A6N6VVB2"/>
<evidence type="ECO:0000313" key="1">
    <source>
        <dbReference type="EMBL" id="KAB8039154.1"/>
    </source>
</evidence>
<evidence type="ECO:0000313" key="2">
    <source>
        <dbReference type="Proteomes" id="UP000437748"/>
    </source>
</evidence>
<keyword evidence="2" id="KW-1185">Reference proteome</keyword>
<dbReference type="Proteomes" id="UP000437748">
    <property type="component" value="Unassembled WGS sequence"/>
</dbReference>
<proteinExistence type="predicted"/>